<comment type="caution">
    <text evidence="13">The sequence shown here is derived from an EMBL/GenBank/DDBJ whole genome shotgun (WGS) entry which is preliminary data.</text>
</comment>
<evidence type="ECO:0000256" key="5">
    <source>
        <dbReference type="ARBA" id="ARBA00023157"/>
    </source>
</evidence>
<evidence type="ECO:0000256" key="11">
    <source>
        <dbReference type="SAM" id="SignalP"/>
    </source>
</evidence>
<feature type="chain" id="PRO_5045750611" description="Protein kinase domain-containing protein" evidence="11">
    <location>
        <begin position="19"/>
        <end position="808"/>
    </location>
</feature>
<dbReference type="PROSITE" id="PS50011">
    <property type="entry name" value="PROTEIN_KINASE_DOM"/>
    <property type="match status" value="1"/>
</dbReference>
<keyword evidence="4" id="KW-0472">Membrane</keyword>
<dbReference type="InterPro" id="IPR036179">
    <property type="entry name" value="Ig-like_dom_sf"/>
</dbReference>
<dbReference type="InterPro" id="IPR001245">
    <property type="entry name" value="Ser-Thr/Tyr_kinase_cat_dom"/>
</dbReference>
<dbReference type="Gene3D" id="3.30.200.20">
    <property type="entry name" value="Phosphorylase Kinase, domain 1"/>
    <property type="match status" value="1"/>
</dbReference>
<evidence type="ECO:0000259" key="12">
    <source>
        <dbReference type="PROSITE" id="PS50011"/>
    </source>
</evidence>
<keyword evidence="7" id="KW-0325">Glycoprotein</keyword>
<dbReference type="InterPro" id="IPR017441">
    <property type="entry name" value="Protein_kinase_ATP_BS"/>
</dbReference>
<dbReference type="InterPro" id="IPR013783">
    <property type="entry name" value="Ig-like_fold"/>
</dbReference>
<dbReference type="PROSITE" id="PS51257">
    <property type="entry name" value="PROKAR_LIPOPROTEIN"/>
    <property type="match status" value="1"/>
</dbReference>
<dbReference type="PROSITE" id="PS00107">
    <property type="entry name" value="PROTEIN_KINASE_ATP"/>
    <property type="match status" value="1"/>
</dbReference>
<keyword evidence="3" id="KW-1133">Transmembrane helix</keyword>
<evidence type="ECO:0000256" key="8">
    <source>
        <dbReference type="ARBA" id="ARBA00051243"/>
    </source>
</evidence>
<dbReference type="PANTHER" id="PTHR24416">
    <property type="entry name" value="TYROSINE-PROTEIN KINASE RECEPTOR"/>
    <property type="match status" value="1"/>
</dbReference>
<dbReference type="PROSITE" id="PS00109">
    <property type="entry name" value="PROTEIN_KINASE_TYR"/>
    <property type="match status" value="1"/>
</dbReference>
<evidence type="ECO:0000256" key="10">
    <source>
        <dbReference type="SAM" id="MobiDB-lite"/>
    </source>
</evidence>
<evidence type="ECO:0000256" key="7">
    <source>
        <dbReference type="ARBA" id="ARBA00023180"/>
    </source>
</evidence>
<accession>A0ABQ9ZCG8</accession>
<evidence type="ECO:0000313" key="14">
    <source>
        <dbReference type="Proteomes" id="UP001234178"/>
    </source>
</evidence>
<dbReference type="SUPFAM" id="SSF48726">
    <property type="entry name" value="Immunoglobulin"/>
    <property type="match status" value="2"/>
</dbReference>
<proteinExistence type="predicted"/>
<sequence length="808" mass="92180">MIGSKVGLLLFCLIAVACQSDTQSVAKGVWMIIPNESHRVIEADSTLTITCRLAYANDTEDLFYENPIWKWELPDFLTKNSQLMEINARFRTTFGRNGTYMSSTMTLINVTHQDTGYYRFFYGHVEVKQYIYVFDNRNLVIINDMSRYPDYNLYFFHQGELGVHIPCKPTHPNVSVSLIHVDQLNKEPNFEDVLADPHSSWSLEPELGLTLKKVMISNTGNYRCVGKMDNITDEKHFTISVKGIELTRMGDPDDPPEGSNVTLICRTLFAEIKFPSPPEWAYEMKNTGRMRIINELSPPEGIQIKTHDYSKQRNTGGFTLNYYESRLDLFEVNQNTYTTFQCKANKDKDAVTKIIFFQVKAKTNNQPVSNFVLFEKTIETTTLVTLSLTLAACLVLGLGIGVKLYLEKRQQVFPGVKKLLAGNVKEINRQLPIEEQTELLPYDKQWEFPRYRLKLGTQLGAGCFGRVVRAEAMGIKGSEDTIKTVAVKMIRSHTNMAAMEALVSEMKILIYLGSHLNVVSLLGACTKQMSKGELFIIVEYCRFGNLQNYLSKHRNSFINLVDGFGNMKSASDTKEIPYVSEHQTERDNPCDELPSDRRPASERPEEPPVASANRYQPPTQPLYQNQPPALNYVLGRYISTCDLISWSFQIARGMEYLVSKQVLHGDLAARNVLLADDGVVKLADFGMAKKMYYEGNYERKEGLMPVKWMAIESLTDRIFSSESDVWSYGVLLWELFTLGKVPYPGMDAGHQLIKEIQKGYRMEKPEYAPNLFGEIMTNCWKSDPKERPTFSQLREIISQHMTDLTYGE</sequence>
<feature type="domain" description="Protein kinase" evidence="12">
    <location>
        <begin position="453"/>
        <end position="803"/>
    </location>
</feature>
<name>A0ABQ9ZCG8_9CRUS</name>
<evidence type="ECO:0000256" key="6">
    <source>
        <dbReference type="ARBA" id="ARBA00023170"/>
    </source>
</evidence>
<feature type="region of interest" description="Disordered" evidence="10">
    <location>
        <begin position="578"/>
        <end position="623"/>
    </location>
</feature>
<evidence type="ECO:0000256" key="3">
    <source>
        <dbReference type="ARBA" id="ARBA00022989"/>
    </source>
</evidence>
<dbReference type="Gene3D" id="2.60.40.10">
    <property type="entry name" value="Immunoglobulins"/>
    <property type="match status" value="2"/>
</dbReference>
<reference evidence="13 14" key="1">
    <citation type="journal article" date="2023" name="Nucleic Acids Res.">
        <title>The hologenome of Daphnia magna reveals possible DNA methylation and microbiome-mediated evolution of the host genome.</title>
        <authorList>
            <person name="Chaturvedi A."/>
            <person name="Li X."/>
            <person name="Dhandapani V."/>
            <person name="Marshall H."/>
            <person name="Kissane S."/>
            <person name="Cuenca-Cambronero M."/>
            <person name="Asole G."/>
            <person name="Calvet F."/>
            <person name="Ruiz-Romero M."/>
            <person name="Marangio P."/>
            <person name="Guigo R."/>
            <person name="Rago D."/>
            <person name="Mirbahai L."/>
            <person name="Eastwood N."/>
            <person name="Colbourne J.K."/>
            <person name="Zhou J."/>
            <person name="Mallon E."/>
            <person name="Orsini L."/>
        </authorList>
    </citation>
    <scope>NUCLEOTIDE SEQUENCE [LARGE SCALE GENOMIC DNA]</scope>
    <source>
        <strain evidence="13">LRV0_1</strain>
    </source>
</reference>
<dbReference type="Proteomes" id="UP001234178">
    <property type="component" value="Unassembled WGS sequence"/>
</dbReference>
<feature type="compositionally biased region" description="Polar residues" evidence="10">
    <location>
        <begin position="613"/>
        <end position="623"/>
    </location>
</feature>
<keyword evidence="9" id="KW-0067">ATP-binding</keyword>
<evidence type="ECO:0000256" key="4">
    <source>
        <dbReference type="ARBA" id="ARBA00023136"/>
    </source>
</evidence>
<dbReference type="Gene3D" id="1.10.510.10">
    <property type="entry name" value="Transferase(Phosphotransferase) domain 1"/>
    <property type="match status" value="1"/>
</dbReference>
<keyword evidence="9" id="KW-0547">Nucleotide-binding</keyword>
<dbReference type="InterPro" id="IPR011009">
    <property type="entry name" value="Kinase-like_dom_sf"/>
</dbReference>
<keyword evidence="6" id="KW-0675">Receptor</keyword>
<dbReference type="SUPFAM" id="SSF56112">
    <property type="entry name" value="Protein kinase-like (PK-like)"/>
    <property type="match status" value="1"/>
</dbReference>
<keyword evidence="14" id="KW-1185">Reference proteome</keyword>
<keyword evidence="2" id="KW-0812">Transmembrane</keyword>
<comment type="catalytic activity">
    <reaction evidence="8">
        <text>L-tyrosyl-[protein] + ATP = O-phospho-L-tyrosyl-[protein] + ADP + H(+)</text>
        <dbReference type="Rhea" id="RHEA:10596"/>
        <dbReference type="Rhea" id="RHEA-COMP:10136"/>
        <dbReference type="Rhea" id="RHEA-COMP:20101"/>
        <dbReference type="ChEBI" id="CHEBI:15378"/>
        <dbReference type="ChEBI" id="CHEBI:30616"/>
        <dbReference type="ChEBI" id="CHEBI:46858"/>
        <dbReference type="ChEBI" id="CHEBI:61978"/>
        <dbReference type="ChEBI" id="CHEBI:456216"/>
        <dbReference type="EC" id="2.7.10.1"/>
    </reaction>
</comment>
<dbReference type="PIRSF" id="PIRSF000615">
    <property type="entry name" value="TyrPK_CSF1-R"/>
    <property type="match status" value="1"/>
</dbReference>
<dbReference type="InterPro" id="IPR050122">
    <property type="entry name" value="RTK"/>
</dbReference>
<dbReference type="InterPro" id="IPR008266">
    <property type="entry name" value="Tyr_kinase_AS"/>
</dbReference>
<dbReference type="EMBL" id="JAOYFB010000003">
    <property type="protein sequence ID" value="KAK4010606.1"/>
    <property type="molecule type" value="Genomic_DNA"/>
</dbReference>
<evidence type="ECO:0000256" key="1">
    <source>
        <dbReference type="ARBA" id="ARBA00004167"/>
    </source>
</evidence>
<dbReference type="InterPro" id="IPR000719">
    <property type="entry name" value="Prot_kinase_dom"/>
</dbReference>
<comment type="subcellular location">
    <subcellularLocation>
        <location evidence="1">Membrane</location>
        <topology evidence="1">Single-pass membrane protein</topology>
    </subcellularLocation>
</comment>
<organism evidence="13 14">
    <name type="scientific">Daphnia magna</name>
    <dbReference type="NCBI Taxonomy" id="35525"/>
    <lineage>
        <taxon>Eukaryota</taxon>
        <taxon>Metazoa</taxon>
        <taxon>Ecdysozoa</taxon>
        <taxon>Arthropoda</taxon>
        <taxon>Crustacea</taxon>
        <taxon>Branchiopoda</taxon>
        <taxon>Diplostraca</taxon>
        <taxon>Cladocera</taxon>
        <taxon>Anomopoda</taxon>
        <taxon>Daphniidae</taxon>
        <taxon>Daphnia</taxon>
    </lineage>
</organism>
<evidence type="ECO:0000313" key="13">
    <source>
        <dbReference type="EMBL" id="KAK4010606.1"/>
    </source>
</evidence>
<keyword evidence="5" id="KW-1015">Disulfide bond</keyword>
<feature type="signal peptide" evidence="11">
    <location>
        <begin position="1"/>
        <end position="18"/>
    </location>
</feature>
<dbReference type="PANTHER" id="PTHR24416:SF600">
    <property type="entry name" value="PDGF- AND VEGF-RECEPTOR RELATED, ISOFORM J"/>
    <property type="match status" value="1"/>
</dbReference>
<evidence type="ECO:0000256" key="2">
    <source>
        <dbReference type="ARBA" id="ARBA00022692"/>
    </source>
</evidence>
<evidence type="ECO:0000256" key="9">
    <source>
        <dbReference type="PROSITE-ProRule" id="PRU10141"/>
    </source>
</evidence>
<gene>
    <name evidence="13" type="ORF">OUZ56_019745</name>
</gene>
<protein>
    <recommendedName>
        <fullName evidence="12">Protein kinase domain-containing protein</fullName>
    </recommendedName>
</protein>
<feature type="compositionally biased region" description="Basic and acidic residues" evidence="10">
    <location>
        <begin position="582"/>
        <end position="606"/>
    </location>
</feature>
<keyword evidence="11" id="KW-0732">Signal</keyword>
<dbReference type="Pfam" id="PF07714">
    <property type="entry name" value="PK_Tyr_Ser-Thr"/>
    <property type="match status" value="1"/>
</dbReference>
<feature type="binding site" evidence="9">
    <location>
        <position position="488"/>
    </location>
    <ligand>
        <name>ATP</name>
        <dbReference type="ChEBI" id="CHEBI:30616"/>
    </ligand>
</feature>